<dbReference type="AlphaFoldDB" id="A0A1N7RWQ8"/>
<evidence type="ECO:0000313" key="2">
    <source>
        <dbReference type="EMBL" id="SIT39533.1"/>
    </source>
</evidence>
<dbReference type="EMBL" id="CYGY02000023">
    <property type="protein sequence ID" value="SIT39533.1"/>
    <property type="molecule type" value="Genomic_DNA"/>
</dbReference>
<proteinExistence type="predicted"/>
<keyword evidence="3" id="KW-1185">Reference proteome</keyword>
<name>A0A1N7RWQ8_9BURK</name>
<feature type="compositionally biased region" description="Basic and acidic residues" evidence="1">
    <location>
        <begin position="1"/>
        <end position="15"/>
    </location>
</feature>
<dbReference type="Proteomes" id="UP000195569">
    <property type="component" value="Unassembled WGS sequence"/>
</dbReference>
<accession>A0A1N7RWQ8</accession>
<feature type="region of interest" description="Disordered" evidence="1">
    <location>
        <begin position="1"/>
        <end position="46"/>
    </location>
</feature>
<reference evidence="2" key="1">
    <citation type="submission" date="2016-12" db="EMBL/GenBank/DDBJ databases">
        <authorList>
            <person name="Moulin L."/>
        </authorList>
    </citation>
    <scope>NUCLEOTIDE SEQUENCE [LARGE SCALE GENOMIC DNA]</scope>
    <source>
        <strain evidence="2">STM 7183</strain>
    </source>
</reference>
<comment type="caution">
    <text evidence="2">The sequence shown here is derived from an EMBL/GenBank/DDBJ whole genome shotgun (WGS) entry which is preliminary data.</text>
</comment>
<evidence type="ECO:0000313" key="3">
    <source>
        <dbReference type="Proteomes" id="UP000195569"/>
    </source>
</evidence>
<evidence type="ECO:0000256" key="1">
    <source>
        <dbReference type="SAM" id="MobiDB-lite"/>
    </source>
</evidence>
<protein>
    <submittedName>
        <fullName evidence="2">Uncharacterized protein</fullName>
    </submittedName>
</protein>
<organism evidence="2 3">
    <name type="scientific">Paraburkholderia piptadeniae</name>
    <dbReference type="NCBI Taxonomy" id="1701573"/>
    <lineage>
        <taxon>Bacteria</taxon>
        <taxon>Pseudomonadati</taxon>
        <taxon>Pseudomonadota</taxon>
        <taxon>Betaproteobacteria</taxon>
        <taxon>Burkholderiales</taxon>
        <taxon>Burkholderiaceae</taxon>
        <taxon>Paraburkholderia</taxon>
    </lineage>
</organism>
<sequence>MGEKRFRALQTDKRALRAASARLSSNGRHTRAARDDEQHGRQEQSDDYLHIFFHPDSNRRLWPLTRSADPATKTTMQALAGSQTLARCAPPAYRRWGISPRPEDVLIAGTIRLAEHTTTARLVQRARTAWFTPRNERARALLP</sequence>
<feature type="compositionally biased region" description="Basic and acidic residues" evidence="1">
    <location>
        <begin position="32"/>
        <end position="46"/>
    </location>
</feature>
<gene>
    <name evidence="2" type="ORF">BN2476_230064</name>
</gene>